<evidence type="ECO:0000256" key="1">
    <source>
        <dbReference type="SAM" id="Phobius"/>
    </source>
</evidence>
<keyword evidence="2" id="KW-0378">Hydrolase</keyword>
<dbReference type="Proteomes" id="UP000226442">
    <property type="component" value="Unassembled WGS sequence"/>
</dbReference>
<feature type="transmembrane region" description="Helical" evidence="1">
    <location>
        <begin position="7"/>
        <end position="29"/>
    </location>
</feature>
<keyword evidence="1" id="KW-1133">Transmembrane helix</keyword>
<accession>A0A2G4EWZ2</accession>
<evidence type="ECO:0000313" key="3">
    <source>
        <dbReference type="Proteomes" id="UP000226442"/>
    </source>
</evidence>
<dbReference type="RefSeq" id="WP_096830087.1">
    <property type="nucleotide sequence ID" value="NZ_NXIB02000134.1"/>
</dbReference>
<dbReference type="GO" id="GO:0016787">
    <property type="term" value="F:hydrolase activity"/>
    <property type="evidence" value="ECO:0007669"/>
    <property type="project" value="UniProtKB-KW"/>
</dbReference>
<dbReference type="InterPro" id="IPR036514">
    <property type="entry name" value="SGNH_hydro_sf"/>
</dbReference>
<keyword evidence="3" id="KW-1185">Reference proteome</keyword>
<keyword evidence="1" id="KW-0472">Membrane</keyword>
<dbReference type="SUPFAM" id="SSF52266">
    <property type="entry name" value="SGNH hydrolase"/>
    <property type="match status" value="1"/>
</dbReference>
<dbReference type="AlphaFoldDB" id="A0A2G4EWZ2"/>
<dbReference type="OrthoDB" id="5446411at2"/>
<organism evidence="2 3">
    <name type="scientific">Tychonema bourrellyi FEM_GT703</name>
    <dbReference type="NCBI Taxonomy" id="2040638"/>
    <lineage>
        <taxon>Bacteria</taxon>
        <taxon>Bacillati</taxon>
        <taxon>Cyanobacteriota</taxon>
        <taxon>Cyanophyceae</taxon>
        <taxon>Oscillatoriophycideae</taxon>
        <taxon>Oscillatoriales</taxon>
        <taxon>Microcoleaceae</taxon>
        <taxon>Tychonema</taxon>
    </lineage>
</organism>
<dbReference type="EMBL" id="NXIB02000134">
    <property type="protein sequence ID" value="PHX53986.1"/>
    <property type="molecule type" value="Genomic_DNA"/>
</dbReference>
<dbReference type="CDD" id="cd00229">
    <property type="entry name" value="SGNH_hydrolase"/>
    <property type="match status" value="1"/>
</dbReference>
<proteinExistence type="predicted"/>
<keyword evidence="1" id="KW-0812">Transmembrane</keyword>
<gene>
    <name evidence="2" type="ORF">CP500_018610</name>
</gene>
<sequence>MSKLKTLGVNLGLTLGGLLMGVIIGEAALRIGGIQGYPKIGDIVDSAPTGFHTSDQNLGWKLKPGVSGEWKGEGASFLQVNSEGLRDREHTKIKPPNTLRVAVLGDSFTEALHVPIEQTFWSKLERKLGNCQAVKGRKNVEVINFGVQGYGTAQELIMLRKKVWDYNPDIVVLAFFVGNDIINNSPKLEYDRYRPFFVYDASGKLVPDMSFRNLRPTERNLYAVSFIDKLPTWLVNNSRILQVVKKVELDRKKQQLSNDFTNLSGQNFKEPTDATWQNAWKVTEGLIVTMRDEVVQKNADFLVVTIGDPIQIHPDAAIRKKFIKENNIQDLFYPNRRLEKLGITNGFRVLSLAEQFQGYTDKYQVCAHGFENYINCGGHWNELGHRLSSIMISRNLCENLKQSQSQKSQQ</sequence>
<name>A0A2G4EWZ2_9CYAN</name>
<dbReference type="Gene3D" id="3.40.50.1110">
    <property type="entry name" value="SGNH hydrolase"/>
    <property type="match status" value="1"/>
</dbReference>
<reference evidence="2" key="1">
    <citation type="submission" date="2017-10" db="EMBL/GenBank/DDBJ databases">
        <title>Draft genome sequence of the planktic cyanobacteria Tychonema bourrellyi isolated from alpine lentic freshwater.</title>
        <authorList>
            <person name="Tett A."/>
            <person name="Armanini F."/>
            <person name="Asnicar F."/>
            <person name="Boscaini A."/>
            <person name="Pasolli E."/>
            <person name="Zolfo M."/>
            <person name="Donati C."/>
            <person name="Salmaso N."/>
            <person name="Segata N."/>
        </authorList>
    </citation>
    <scope>NUCLEOTIDE SEQUENCE</scope>
    <source>
        <strain evidence="2">FEM_GT703</strain>
    </source>
</reference>
<evidence type="ECO:0000313" key="2">
    <source>
        <dbReference type="EMBL" id="PHX53986.1"/>
    </source>
</evidence>
<comment type="caution">
    <text evidence="2">The sequence shown here is derived from an EMBL/GenBank/DDBJ whole genome shotgun (WGS) entry which is preliminary data.</text>
</comment>
<protein>
    <submittedName>
        <fullName evidence="2">SGNH/GDSL hydrolase family protein</fullName>
    </submittedName>
</protein>